<dbReference type="CDD" id="cd03177">
    <property type="entry name" value="GST_C_Delta_Epsilon"/>
    <property type="match status" value="1"/>
</dbReference>
<dbReference type="GO" id="GO:0004364">
    <property type="term" value="F:glutathione transferase activity"/>
    <property type="evidence" value="ECO:0007669"/>
    <property type="project" value="TreeGrafter"/>
</dbReference>
<protein>
    <submittedName>
        <fullName evidence="4">Glutathione S-transferase 1</fullName>
    </submittedName>
</protein>
<dbReference type="Proteomes" id="UP000053268">
    <property type="component" value="Unassembled WGS sequence"/>
</dbReference>
<accession>A0A194Q1E8</accession>
<gene>
    <name evidence="4" type="ORF">RR46_03772</name>
</gene>
<feature type="domain" description="GST C-terminal" evidence="3">
    <location>
        <begin position="166"/>
        <end position="294"/>
    </location>
</feature>
<name>A0A194Q1E8_PAPXU</name>
<dbReference type="PROSITE" id="PS50404">
    <property type="entry name" value="GST_NTER"/>
    <property type="match status" value="1"/>
</dbReference>
<dbReference type="GO" id="GO:0006749">
    <property type="term" value="P:glutathione metabolic process"/>
    <property type="evidence" value="ECO:0007669"/>
    <property type="project" value="TreeGrafter"/>
</dbReference>
<evidence type="ECO:0000313" key="5">
    <source>
        <dbReference type="Proteomes" id="UP000053268"/>
    </source>
</evidence>
<dbReference type="PANTHER" id="PTHR43969">
    <property type="entry name" value="GLUTATHIONE S TRANSFERASE D10, ISOFORM A-RELATED"/>
    <property type="match status" value="1"/>
</dbReference>
<evidence type="ECO:0000313" key="4">
    <source>
        <dbReference type="EMBL" id="KPI99407.1"/>
    </source>
</evidence>
<dbReference type="Pfam" id="PF00043">
    <property type="entry name" value="GST_C"/>
    <property type="match status" value="1"/>
</dbReference>
<dbReference type="SFLD" id="SFLDS00019">
    <property type="entry name" value="Glutathione_Transferase_(cytos"/>
    <property type="match status" value="1"/>
</dbReference>
<dbReference type="STRING" id="66420.A0A194Q1E8"/>
<dbReference type="FunFam" id="1.20.1050.10:FF:000007">
    <property type="entry name" value="Glutathione S-transferase 1-1"/>
    <property type="match status" value="1"/>
</dbReference>
<dbReference type="InterPro" id="IPR004045">
    <property type="entry name" value="Glutathione_S-Trfase_N"/>
</dbReference>
<dbReference type="EMBL" id="KQ459579">
    <property type="protein sequence ID" value="KPI99407.1"/>
    <property type="molecule type" value="Genomic_DNA"/>
</dbReference>
<dbReference type="SFLD" id="SFLDG00358">
    <property type="entry name" value="Main_(cytGST)"/>
    <property type="match status" value="1"/>
</dbReference>
<dbReference type="InterPro" id="IPR036249">
    <property type="entry name" value="Thioredoxin-like_sf"/>
</dbReference>
<proteinExistence type="inferred from homology"/>
<comment type="similarity">
    <text evidence="1">Belongs to the GST superfamily.</text>
</comment>
<dbReference type="InterPro" id="IPR004046">
    <property type="entry name" value="GST_C"/>
</dbReference>
<dbReference type="InterPro" id="IPR010987">
    <property type="entry name" value="Glutathione-S-Trfase_C-like"/>
</dbReference>
<evidence type="ECO:0000256" key="1">
    <source>
        <dbReference type="RuleBase" id="RU003494"/>
    </source>
</evidence>
<dbReference type="PROSITE" id="PS50405">
    <property type="entry name" value="GST_CTER"/>
    <property type="match status" value="1"/>
</dbReference>
<dbReference type="FunFam" id="3.40.30.10:FF:000295">
    <property type="entry name" value="Glutathione S-transferase unclassified 1"/>
    <property type="match status" value="1"/>
</dbReference>
<dbReference type="PANTHER" id="PTHR43969:SF7">
    <property type="entry name" value="GST-CONTAINING FLYWCH ZINC-FINGER PROTEIN"/>
    <property type="match status" value="1"/>
</dbReference>
<keyword evidence="4" id="KW-0808">Transferase</keyword>
<evidence type="ECO:0000259" key="2">
    <source>
        <dbReference type="PROSITE" id="PS50404"/>
    </source>
</evidence>
<keyword evidence="5" id="KW-1185">Reference proteome</keyword>
<dbReference type="SUPFAM" id="SSF47616">
    <property type="entry name" value="GST C-terminal domain-like"/>
    <property type="match status" value="1"/>
</dbReference>
<reference evidence="4 5" key="1">
    <citation type="journal article" date="2015" name="Nat. Commun.">
        <title>Outbred genome sequencing and CRISPR/Cas9 gene editing in butterflies.</title>
        <authorList>
            <person name="Li X."/>
            <person name="Fan D."/>
            <person name="Zhang W."/>
            <person name="Liu G."/>
            <person name="Zhang L."/>
            <person name="Zhao L."/>
            <person name="Fang X."/>
            <person name="Chen L."/>
            <person name="Dong Y."/>
            <person name="Chen Y."/>
            <person name="Ding Y."/>
            <person name="Zhao R."/>
            <person name="Feng M."/>
            <person name="Zhu Y."/>
            <person name="Feng Y."/>
            <person name="Jiang X."/>
            <person name="Zhu D."/>
            <person name="Xiang H."/>
            <person name="Feng X."/>
            <person name="Li S."/>
            <person name="Wang J."/>
            <person name="Zhang G."/>
            <person name="Kronforst M.R."/>
            <person name="Wang W."/>
        </authorList>
    </citation>
    <scope>NUCLEOTIDE SEQUENCE [LARGE SCALE GENOMIC DNA]</scope>
    <source>
        <strain evidence="4">Ya'a_city_454_Px</strain>
        <tissue evidence="4">Whole body</tissue>
    </source>
</reference>
<dbReference type="AlphaFoldDB" id="A0A194Q1E8"/>
<dbReference type="Gene3D" id="3.40.30.10">
    <property type="entry name" value="Glutaredoxin"/>
    <property type="match status" value="1"/>
</dbReference>
<evidence type="ECO:0000259" key="3">
    <source>
        <dbReference type="PROSITE" id="PS50405"/>
    </source>
</evidence>
<feature type="domain" description="GST N-terminal" evidence="2">
    <location>
        <begin position="79"/>
        <end position="160"/>
    </location>
</feature>
<dbReference type="InterPro" id="IPR036282">
    <property type="entry name" value="Glutathione-S-Trfase_C_sf"/>
</dbReference>
<dbReference type="Pfam" id="PF02798">
    <property type="entry name" value="GST_N"/>
    <property type="match status" value="1"/>
</dbReference>
<sequence length="311" mass="35663">MRRVLSQMHGVRQSCCHLTQTLATASNDSKSIIENIYMSNSLGRSFIVNWLHVSTPVISRCTNLQNSHLQFGSPANKQMVMKLYAVSDGPPSLSVRQALAKLELPFELVNVDFGKGEHMTTEYALLNPQKEIPVLDDDGFHLSESNAILQYICDKYTPGNELYPQEAKARAIVNHRLCFNLSTYYANISAYTMAPIFFDYQRTELGLKKVHMALDVFETYLQRLGTKYAAADHLTIADFQLINSTMTLEAIDFDFSKYTKIYKWYNDFKTQYPELWKISEDAMKEIQYFAANPPDLSHLNHPIHPIRKINK</sequence>
<dbReference type="Gene3D" id="1.20.1050.10">
    <property type="match status" value="1"/>
</dbReference>
<dbReference type="SUPFAM" id="SSF52833">
    <property type="entry name" value="Thioredoxin-like"/>
    <property type="match status" value="1"/>
</dbReference>
<dbReference type="InterPro" id="IPR040079">
    <property type="entry name" value="Glutathione_S-Trfase"/>
</dbReference>
<organism evidence="4 5">
    <name type="scientific">Papilio xuthus</name>
    <name type="common">Asian swallowtail butterfly</name>
    <dbReference type="NCBI Taxonomy" id="66420"/>
    <lineage>
        <taxon>Eukaryota</taxon>
        <taxon>Metazoa</taxon>
        <taxon>Ecdysozoa</taxon>
        <taxon>Arthropoda</taxon>
        <taxon>Hexapoda</taxon>
        <taxon>Insecta</taxon>
        <taxon>Pterygota</taxon>
        <taxon>Neoptera</taxon>
        <taxon>Endopterygota</taxon>
        <taxon>Lepidoptera</taxon>
        <taxon>Glossata</taxon>
        <taxon>Ditrysia</taxon>
        <taxon>Papilionoidea</taxon>
        <taxon>Papilionidae</taxon>
        <taxon>Papilioninae</taxon>
        <taxon>Papilio</taxon>
    </lineage>
</organism>